<organism evidence="1 2">
    <name type="scientific">Suillus luteus UH-Slu-Lm8-n1</name>
    <dbReference type="NCBI Taxonomy" id="930992"/>
    <lineage>
        <taxon>Eukaryota</taxon>
        <taxon>Fungi</taxon>
        <taxon>Dikarya</taxon>
        <taxon>Basidiomycota</taxon>
        <taxon>Agaricomycotina</taxon>
        <taxon>Agaricomycetes</taxon>
        <taxon>Agaricomycetidae</taxon>
        <taxon>Boletales</taxon>
        <taxon>Suillineae</taxon>
        <taxon>Suillaceae</taxon>
        <taxon>Suillus</taxon>
    </lineage>
</organism>
<dbReference type="InParanoid" id="A0A0D0AKP6"/>
<accession>A0A0D0AKP6</accession>
<sequence length="63" mass="7098">MTLHTLYHIEAAIAYQNQCEYSLSNIQPVAATQLQEVSCNCILVLFQLSSPSNDHRRCSKEEG</sequence>
<dbReference type="AlphaFoldDB" id="A0A0D0AKP6"/>
<evidence type="ECO:0000313" key="1">
    <source>
        <dbReference type="EMBL" id="KIK34847.1"/>
    </source>
</evidence>
<protein>
    <submittedName>
        <fullName evidence="1">Uncharacterized protein</fullName>
    </submittedName>
</protein>
<keyword evidence="2" id="KW-1185">Reference proteome</keyword>
<reference evidence="1 2" key="1">
    <citation type="submission" date="2014-04" db="EMBL/GenBank/DDBJ databases">
        <authorList>
            <consortium name="DOE Joint Genome Institute"/>
            <person name="Kuo A."/>
            <person name="Ruytinx J."/>
            <person name="Rineau F."/>
            <person name="Colpaert J."/>
            <person name="Kohler A."/>
            <person name="Nagy L.G."/>
            <person name="Floudas D."/>
            <person name="Copeland A."/>
            <person name="Barry K.W."/>
            <person name="Cichocki N."/>
            <person name="Veneault-Fourrey C."/>
            <person name="LaButti K."/>
            <person name="Lindquist E.A."/>
            <person name="Lipzen A."/>
            <person name="Lundell T."/>
            <person name="Morin E."/>
            <person name="Murat C."/>
            <person name="Sun H."/>
            <person name="Tunlid A."/>
            <person name="Henrissat B."/>
            <person name="Grigoriev I.V."/>
            <person name="Hibbett D.S."/>
            <person name="Martin F."/>
            <person name="Nordberg H.P."/>
            <person name="Cantor M.N."/>
            <person name="Hua S.X."/>
        </authorList>
    </citation>
    <scope>NUCLEOTIDE SEQUENCE [LARGE SCALE GENOMIC DNA]</scope>
    <source>
        <strain evidence="1 2">UH-Slu-Lm8-n1</strain>
    </source>
</reference>
<reference evidence="2" key="2">
    <citation type="submission" date="2015-01" db="EMBL/GenBank/DDBJ databases">
        <title>Evolutionary Origins and Diversification of the Mycorrhizal Mutualists.</title>
        <authorList>
            <consortium name="DOE Joint Genome Institute"/>
            <consortium name="Mycorrhizal Genomics Consortium"/>
            <person name="Kohler A."/>
            <person name="Kuo A."/>
            <person name="Nagy L.G."/>
            <person name="Floudas D."/>
            <person name="Copeland A."/>
            <person name="Barry K.W."/>
            <person name="Cichocki N."/>
            <person name="Veneault-Fourrey C."/>
            <person name="LaButti K."/>
            <person name="Lindquist E.A."/>
            <person name="Lipzen A."/>
            <person name="Lundell T."/>
            <person name="Morin E."/>
            <person name="Murat C."/>
            <person name="Riley R."/>
            <person name="Ohm R."/>
            <person name="Sun H."/>
            <person name="Tunlid A."/>
            <person name="Henrissat B."/>
            <person name="Grigoriev I.V."/>
            <person name="Hibbett D.S."/>
            <person name="Martin F."/>
        </authorList>
    </citation>
    <scope>NUCLEOTIDE SEQUENCE [LARGE SCALE GENOMIC DNA]</scope>
    <source>
        <strain evidence="2">UH-Slu-Lm8-n1</strain>
    </source>
</reference>
<proteinExistence type="predicted"/>
<dbReference type="EMBL" id="KN835695">
    <property type="protein sequence ID" value="KIK34847.1"/>
    <property type="molecule type" value="Genomic_DNA"/>
</dbReference>
<evidence type="ECO:0000313" key="2">
    <source>
        <dbReference type="Proteomes" id="UP000054485"/>
    </source>
</evidence>
<name>A0A0D0AKP6_9AGAM</name>
<dbReference type="Proteomes" id="UP000054485">
    <property type="component" value="Unassembled WGS sequence"/>
</dbReference>
<dbReference type="HOGENOM" id="CLU_2887359_0_0_1"/>
<gene>
    <name evidence="1" type="ORF">CY34DRAFT_812615</name>
</gene>